<dbReference type="Proteomes" id="UP000324897">
    <property type="component" value="Chromosome 3"/>
</dbReference>
<dbReference type="InterPro" id="IPR036312">
    <property type="entry name" value="Bifun_inhib/LTP/seed_sf"/>
</dbReference>
<evidence type="ECO:0000256" key="3">
    <source>
        <dbReference type="ARBA" id="ARBA00023121"/>
    </source>
</evidence>
<dbReference type="SUPFAM" id="SSF47699">
    <property type="entry name" value="Bifunctional inhibitor/lipid-transfer protein/seed storage 2S albumin"/>
    <property type="match status" value="1"/>
</dbReference>
<feature type="non-terminal residue" evidence="6">
    <location>
        <position position="1"/>
    </location>
</feature>
<reference evidence="6 7" key="1">
    <citation type="journal article" date="2019" name="Sci. Rep.">
        <title>A high-quality genome of Eragrostis curvula grass provides insights into Poaceae evolution and supports new strategies to enhance forage quality.</title>
        <authorList>
            <person name="Carballo J."/>
            <person name="Santos B.A.C.M."/>
            <person name="Zappacosta D."/>
            <person name="Garbus I."/>
            <person name="Selva J.P."/>
            <person name="Gallo C.A."/>
            <person name="Diaz A."/>
            <person name="Albertini E."/>
            <person name="Caccamo M."/>
            <person name="Echenique V."/>
        </authorList>
    </citation>
    <scope>NUCLEOTIDE SEQUENCE [LARGE SCALE GENOMIC DNA]</scope>
    <source>
        <strain evidence="7">cv. Victoria</strain>
        <tissue evidence="6">Leaf</tissue>
    </source>
</reference>
<keyword evidence="2" id="KW-0813">Transport</keyword>
<keyword evidence="7" id="KW-1185">Reference proteome</keyword>
<dbReference type="InterPro" id="IPR033872">
    <property type="entry name" value="nsLTP2"/>
</dbReference>
<dbReference type="PANTHER" id="PTHR33214">
    <property type="entry name" value="BIFUNCTIONAL INHIBITOR/LIPID-TRANSFER PROTEIN/SEED STORAGE 2S ALBUMIN SUPERFAMILY PROTEIN"/>
    <property type="match status" value="1"/>
</dbReference>
<dbReference type="SMART" id="SM00499">
    <property type="entry name" value="AAI"/>
    <property type="match status" value="1"/>
</dbReference>
<dbReference type="InterPro" id="IPR016140">
    <property type="entry name" value="Bifunc_inhib/LTP/seed_store"/>
</dbReference>
<evidence type="ECO:0000259" key="5">
    <source>
        <dbReference type="SMART" id="SM00499"/>
    </source>
</evidence>
<dbReference type="EMBL" id="RWGY01000039">
    <property type="protein sequence ID" value="TVU07677.1"/>
    <property type="molecule type" value="Genomic_DNA"/>
</dbReference>
<evidence type="ECO:0000313" key="7">
    <source>
        <dbReference type="Proteomes" id="UP000324897"/>
    </source>
</evidence>
<dbReference type="AlphaFoldDB" id="A0A5J9T8V1"/>
<keyword evidence="3" id="KW-0446">Lipid-binding</keyword>
<organism evidence="6 7">
    <name type="scientific">Eragrostis curvula</name>
    <name type="common">weeping love grass</name>
    <dbReference type="NCBI Taxonomy" id="38414"/>
    <lineage>
        <taxon>Eukaryota</taxon>
        <taxon>Viridiplantae</taxon>
        <taxon>Streptophyta</taxon>
        <taxon>Embryophyta</taxon>
        <taxon>Tracheophyta</taxon>
        <taxon>Spermatophyta</taxon>
        <taxon>Magnoliopsida</taxon>
        <taxon>Liliopsida</taxon>
        <taxon>Poales</taxon>
        <taxon>Poaceae</taxon>
        <taxon>PACMAD clade</taxon>
        <taxon>Chloridoideae</taxon>
        <taxon>Eragrostideae</taxon>
        <taxon>Eragrostidinae</taxon>
        <taxon>Eragrostis</taxon>
    </lineage>
</organism>
<evidence type="ECO:0000313" key="6">
    <source>
        <dbReference type="EMBL" id="TVU07677.1"/>
    </source>
</evidence>
<proteinExistence type="inferred from homology"/>
<dbReference type="GO" id="GO:0008289">
    <property type="term" value="F:lipid binding"/>
    <property type="evidence" value="ECO:0007669"/>
    <property type="project" value="UniProtKB-KW"/>
</dbReference>
<feature type="signal peptide" evidence="4">
    <location>
        <begin position="1"/>
        <end position="24"/>
    </location>
</feature>
<feature type="chain" id="PRO_5023829493" description="Bifunctional inhibitor/plant lipid transfer protein/seed storage helical domain-containing protein" evidence="4">
    <location>
        <begin position="25"/>
        <end position="91"/>
    </location>
</feature>
<dbReference type="GO" id="GO:0006869">
    <property type="term" value="P:lipid transport"/>
    <property type="evidence" value="ECO:0007669"/>
    <property type="project" value="InterPro"/>
</dbReference>
<dbReference type="PANTHER" id="PTHR33214:SF43">
    <property type="entry name" value="OS06G0705400 PROTEIN"/>
    <property type="match status" value="1"/>
</dbReference>
<dbReference type="Gramene" id="TVU07677">
    <property type="protein sequence ID" value="TVU07677"/>
    <property type="gene ID" value="EJB05_41042"/>
</dbReference>
<accession>A0A5J9T8V1</accession>
<gene>
    <name evidence="6" type="ORF">EJB05_41042</name>
</gene>
<keyword evidence="4" id="KW-0732">Signal</keyword>
<feature type="domain" description="Bifunctional inhibitor/plant lipid transfer protein/seed storage helical" evidence="5">
    <location>
        <begin position="27"/>
        <end position="91"/>
    </location>
</feature>
<evidence type="ECO:0000256" key="1">
    <source>
        <dbReference type="ARBA" id="ARBA00009707"/>
    </source>
</evidence>
<evidence type="ECO:0000256" key="2">
    <source>
        <dbReference type="ARBA" id="ARBA00022448"/>
    </source>
</evidence>
<name>A0A5J9T8V1_9POAL</name>
<comment type="caution">
    <text evidence="6">The sequence shown here is derived from an EMBL/GenBank/DDBJ whole genome shotgun (WGS) entry which is preliminary data.</text>
</comment>
<protein>
    <recommendedName>
        <fullName evidence="5">Bifunctional inhibitor/plant lipid transfer protein/seed storage helical domain-containing protein</fullName>
    </recommendedName>
</protein>
<dbReference type="Gene3D" id="1.10.110.10">
    <property type="entry name" value="Plant lipid-transfer and hydrophobic proteins"/>
    <property type="match status" value="1"/>
</dbReference>
<comment type="similarity">
    <text evidence="1">Belongs to the plant LTP family. B11E subfamily.</text>
</comment>
<sequence>MGKAAASVLALALCVLLAAEALHAAPCNPSALSPCAGALVGGLVTRGCCVQLRAQQGCLCQYARNPAYSGYVNGPIAQNVARSCGLPRMKC</sequence>
<dbReference type="OrthoDB" id="665742at2759"/>
<evidence type="ECO:0000256" key="4">
    <source>
        <dbReference type="SAM" id="SignalP"/>
    </source>
</evidence>